<evidence type="ECO:0000313" key="2">
    <source>
        <dbReference type="EMBL" id="RDG31168.1"/>
    </source>
</evidence>
<sequence>MRAISAPSAALLAVAALALTAPTATAAVDGGTTPFGFSVTPATVAPGGRVTLGVTNCASTATASSGVFDTVNIPAGRTALATVDWDAKPGAAYQVTFVCNGVTGRTDLRVSGATRAPSATPARTAVATATATARSTSTVVPSGVRGGLGGSVGVSAGELAAGAGLIAAAALGTAHVVRRRAGGRAH</sequence>
<accession>A0A370ANJ7</accession>
<dbReference type="Proteomes" id="UP000253741">
    <property type="component" value="Unassembled WGS sequence"/>
</dbReference>
<keyword evidence="3" id="KW-1185">Reference proteome</keyword>
<evidence type="ECO:0008006" key="4">
    <source>
        <dbReference type="Google" id="ProtNLM"/>
    </source>
</evidence>
<evidence type="ECO:0000313" key="3">
    <source>
        <dbReference type="Proteomes" id="UP000253741"/>
    </source>
</evidence>
<comment type="caution">
    <text evidence="2">The sequence shown here is derived from an EMBL/GenBank/DDBJ whole genome shotgun (WGS) entry which is preliminary data.</text>
</comment>
<dbReference type="OrthoDB" id="4332523at2"/>
<reference evidence="2 3" key="1">
    <citation type="submission" date="2018-07" db="EMBL/GenBank/DDBJ databases">
        <title>Streptomyces species from bats.</title>
        <authorList>
            <person name="Dunlap C."/>
        </authorList>
    </citation>
    <scope>NUCLEOTIDE SEQUENCE [LARGE SCALE GENOMIC DNA]</scope>
    <source>
        <strain evidence="2 3">AC230</strain>
    </source>
</reference>
<organism evidence="2 3">
    <name type="scientific">Streptomyces corynorhini</name>
    <dbReference type="NCBI Taxonomy" id="2282652"/>
    <lineage>
        <taxon>Bacteria</taxon>
        <taxon>Bacillati</taxon>
        <taxon>Actinomycetota</taxon>
        <taxon>Actinomycetes</taxon>
        <taxon>Kitasatosporales</taxon>
        <taxon>Streptomycetaceae</taxon>
        <taxon>Streptomyces</taxon>
    </lineage>
</organism>
<protein>
    <recommendedName>
        <fullName evidence="4">Lipoprotein</fullName>
    </recommendedName>
</protein>
<name>A0A370ANJ7_9ACTN</name>
<dbReference type="EMBL" id="QQNA01000406">
    <property type="protein sequence ID" value="RDG31168.1"/>
    <property type="molecule type" value="Genomic_DNA"/>
</dbReference>
<dbReference type="AlphaFoldDB" id="A0A370ANJ7"/>
<evidence type="ECO:0000256" key="1">
    <source>
        <dbReference type="SAM" id="SignalP"/>
    </source>
</evidence>
<gene>
    <name evidence="2" type="ORF">DVH02_33550</name>
</gene>
<proteinExistence type="predicted"/>
<feature type="signal peptide" evidence="1">
    <location>
        <begin position="1"/>
        <end position="26"/>
    </location>
</feature>
<feature type="chain" id="PRO_5016678483" description="Lipoprotein" evidence="1">
    <location>
        <begin position="27"/>
        <end position="186"/>
    </location>
</feature>
<dbReference type="RefSeq" id="WP_114627609.1">
    <property type="nucleotide sequence ID" value="NZ_QQNA01000406.1"/>
</dbReference>
<keyword evidence="1" id="KW-0732">Signal</keyword>